<comment type="caution">
    <text evidence="1">The sequence shown here is derived from an EMBL/GenBank/DDBJ whole genome shotgun (WGS) entry which is preliminary data.</text>
</comment>
<dbReference type="EMBL" id="CM041539">
    <property type="protein sequence ID" value="KAI3367242.1"/>
    <property type="molecule type" value="Genomic_DNA"/>
</dbReference>
<reference evidence="1" key="1">
    <citation type="submission" date="2022-04" db="EMBL/GenBank/DDBJ databases">
        <title>Jade perch genome.</title>
        <authorList>
            <person name="Chao B."/>
        </authorList>
    </citation>
    <scope>NUCLEOTIDE SEQUENCE</scope>
    <source>
        <strain evidence="1">CB-2022</strain>
    </source>
</reference>
<keyword evidence="2" id="KW-1185">Reference proteome</keyword>
<organism evidence="1 2">
    <name type="scientific">Scortum barcoo</name>
    <name type="common">barcoo grunter</name>
    <dbReference type="NCBI Taxonomy" id="214431"/>
    <lineage>
        <taxon>Eukaryota</taxon>
        <taxon>Metazoa</taxon>
        <taxon>Chordata</taxon>
        <taxon>Craniata</taxon>
        <taxon>Vertebrata</taxon>
        <taxon>Euteleostomi</taxon>
        <taxon>Actinopterygii</taxon>
        <taxon>Neopterygii</taxon>
        <taxon>Teleostei</taxon>
        <taxon>Neoteleostei</taxon>
        <taxon>Acanthomorphata</taxon>
        <taxon>Eupercaria</taxon>
        <taxon>Centrarchiformes</taxon>
        <taxon>Terapontoidei</taxon>
        <taxon>Terapontidae</taxon>
        <taxon>Scortum</taxon>
    </lineage>
</organism>
<protein>
    <submittedName>
        <fullName evidence="1">Uncharacterized protein</fullName>
    </submittedName>
</protein>
<dbReference type="Proteomes" id="UP000831701">
    <property type="component" value="Chromosome 9"/>
</dbReference>
<evidence type="ECO:0000313" key="1">
    <source>
        <dbReference type="EMBL" id="KAI3367242.1"/>
    </source>
</evidence>
<gene>
    <name evidence="1" type="ORF">L3Q82_008294</name>
</gene>
<sequence>MDYKHAVISWLATIPLSPDTLNTFYARFDTPGSRESVHLPQAGRTASASSPAAAPNQLAGVFLDIFNLSLQLATVPVSLKTSIIVPVPKKSACHLPKGLLAPVALTPVIMKCFERIVLKHHRRHHPCWSGSISVRIQGEQVDRGCIQPFNTVIPDKLDTEAPQPGTALIAVPLDQETSSPTGLRWDMKDSLQNKVTLLFPRIKGSKSPFKLTDDRLLKERESLVISKWQWKSLAVLQRGITPLVGSPHGKQVLGDGPD</sequence>
<name>A0ACB8WH24_9TELE</name>
<proteinExistence type="predicted"/>
<accession>A0ACB8WH24</accession>
<evidence type="ECO:0000313" key="2">
    <source>
        <dbReference type="Proteomes" id="UP000831701"/>
    </source>
</evidence>